<keyword evidence="2" id="KW-1185">Reference proteome</keyword>
<dbReference type="Gene3D" id="2.30.110.20">
    <property type="entry name" value="Hcp1-like"/>
    <property type="match status" value="1"/>
</dbReference>
<evidence type="ECO:0008006" key="3">
    <source>
        <dbReference type="Google" id="ProtNLM"/>
    </source>
</evidence>
<dbReference type="InterPro" id="IPR036624">
    <property type="entry name" value="Hcp1-lik_sf"/>
</dbReference>
<dbReference type="InterPro" id="IPR008514">
    <property type="entry name" value="T6SS_Hcp"/>
</dbReference>
<protein>
    <recommendedName>
        <fullName evidence="3">Major exported protein</fullName>
    </recommendedName>
</protein>
<name>A0A5C5YL01_9BACT</name>
<comment type="caution">
    <text evidence="1">The sequence shown here is derived from an EMBL/GenBank/DDBJ whole genome shotgun (WGS) entry which is preliminary data.</text>
</comment>
<dbReference type="EMBL" id="SJPO01000007">
    <property type="protein sequence ID" value="TWT75603.1"/>
    <property type="molecule type" value="Genomic_DNA"/>
</dbReference>
<dbReference type="AlphaFoldDB" id="A0A5C5YL01"/>
<dbReference type="SUPFAM" id="SSF141452">
    <property type="entry name" value="Hcp1-like"/>
    <property type="match status" value="1"/>
</dbReference>
<dbReference type="InterPro" id="IPR053165">
    <property type="entry name" value="HSI-I_assembly_Hcp1"/>
</dbReference>
<dbReference type="Pfam" id="PF05638">
    <property type="entry name" value="T6SS_HCP"/>
    <property type="match status" value="1"/>
</dbReference>
<proteinExistence type="predicted"/>
<dbReference type="PANTHER" id="PTHR36152">
    <property type="entry name" value="CYTOPLASMIC PROTEIN-RELATED"/>
    <property type="match status" value="1"/>
</dbReference>
<sequence>MENKNDNGSIDYFLKIDGIEGESKDSKHAKEIQILGFNWGETQPVSIPFTSGGGSGKVCMQDLTFTMYACKASPKLFLSCAKGEHIKDATLVARKAGGDQEEFYQIKLEEVLVSSYNTGGGSGNALPMDTVTLAFNKINYQYRPQKDKGALDTPVKAGWNLEENKTI</sequence>
<organism evidence="1 2">
    <name type="scientific">Posidoniimonas polymericola</name>
    <dbReference type="NCBI Taxonomy" id="2528002"/>
    <lineage>
        <taxon>Bacteria</taxon>
        <taxon>Pseudomonadati</taxon>
        <taxon>Planctomycetota</taxon>
        <taxon>Planctomycetia</taxon>
        <taxon>Pirellulales</taxon>
        <taxon>Lacipirellulaceae</taxon>
        <taxon>Posidoniimonas</taxon>
    </lineage>
</organism>
<dbReference type="PANTHER" id="PTHR36152:SF5">
    <property type="entry name" value="PROTEIN HCP1"/>
    <property type="match status" value="1"/>
</dbReference>
<dbReference type="Proteomes" id="UP000318478">
    <property type="component" value="Unassembled WGS sequence"/>
</dbReference>
<reference evidence="1 2" key="1">
    <citation type="submission" date="2019-02" db="EMBL/GenBank/DDBJ databases">
        <title>Deep-cultivation of Planctomycetes and their phenomic and genomic characterization uncovers novel biology.</title>
        <authorList>
            <person name="Wiegand S."/>
            <person name="Jogler M."/>
            <person name="Boedeker C."/>
            <person name="Pinto D."/>
            <person name="Vollmers J."/>
            <person name="Rivas-Marin E."/>
            <person name="Kohn T."/>
            <person name="Peeters S.H."/>
            <person name="Heuer A."/>
            <person name="Rast P."/>
            <person name="Oberbeckmann S."/>
            <person name="Bunk B."/>
            <person name="Jeske O."/>
            <person name="Meyerdierks A."/>
            <person name="Storesund J.E."/>
            <person name="Kallscheuer N."/>
            <person name="Luecker S."/>
            <person name="Lage O.M."/>
            <person name="Pohl T."/>
            <person name="Merkel B.J."/>
            <person name="Hornburger P."/>
            <person name="Mueller R.-W."/>
            <person name="Bruemmer F."/>
            <person name="Labrenz M."/>
            <person name="Spormann A.M."/>
            <person name="Op Den Camp H."/>
            <person name="Overmann J."/>
            <person name="Amann R."/>
            <person name="Jetten M.S.M."/>
            <person name="Mascher T."/>
            <person name="Medema M.H."/>
            <person name="Devos D.P."/>
            <person name="Kaster A.-K."/>
            <person name="Ovreas L."/>
            <person name="Rohde M."/>
            <person name="Galperin M.Y."/>
            <person name="Jogler C."/>
        </authorList>
    </citation>
    <scope>NUCLEOTIDE SEQUENCE [LARGE SCALE GENOMIC DNA]</scope>
    <source>
        <strain evidence="1 2">Pla123a</strain>
    </source>
</reference>
<gene>
    <name evidence="1" type="ORF">Pla123a_31130</name>
</gene>
<evidence type="ECO:0000313" key="2">
    <source>
        <dbReference type="Proteomes" id="UP000318478"/>
    </source>
</evidence>
<accession>A0A5C5YL01</accession>
<evidence type="ECO:0000313" key="1">
    <source>
        <dbReference type="EMBL" id="TWT75603.1"/>
    </source>
</evidence>
<dbReference type="RefSeq" id="WP_197528000.1">
    <property type="nucleotide sequence ID" value="NZ_SJPO01000007.1"/>
</dbReference>